<accession>A0A378WPY0</accession>
<sequence length="34" mass="3578">MRRGGALRRLPAPDGWSSTAIALTLIGVGSIDLR</sequence>
<protein>
    <submittedName>
        <fullName evidence="1">Uncharacterized protein</fullName>
    </submittedName>
</protein>
<dbReference type="AlphaFoldDB" id="A0A378WPY0"/>
<gene>
    <name evidence="1" type="ORF">NCTC13184_02146</name>
</gene>
<dbReference type="Proteomes" id="UP000255082">
    <property type="component" value="Unassembled WGS sequence"/>
</dbReference>
<organism evidence="1 2">
    <name type="scientific">Nocardia africana</name>
    <dbReference type="NCBI Taxonomy" id="134964"/>
    <lineage>
        <taxon>Bacteria</taxon>
        <taxon>Bacillati</taxon>
        <taxon>Actinomycetota</taxon>
        <taxon>Actinomycetes</taxon>
        <taxon>Mycobacteriales</taxon>
        <taxon>Nocardiaceae</taxon>
        <taxon>Nocardia</taxon>
    </lineage>
</organism>
<evidence type="ECO:0000313" key="1">
    <source>
        <dbReference type="EMBL" id="SUA42787.1"/>
    </source>
</evidence>
<reference evidence="1 2" key="1">
    <citation type="submission" date="2018-06" db="EMBL/GenBank/DDBJ databases">
        <authorList>
            <consortium name="Pathogen Informatics"/>
            <person name="Doyle S."/>
        </authorList>
    </citation>
    <scope>NUCLEOTIDE SEQUENCE [LARGE SCALE GENOMIC DNA]</scope>
    <source>
        <strain evidence="1 2">NCTC13184</strain>
    </source>
</reference>
<name>A0A378WPY0_9NOCA</name>
<dbReference type="EMBL" id="UGRU01000001">
    <property type="protein sequence ID" value="SUA42787.1"/>
    <property type="molecule type" value="Genomic_DNA"/>
</dbReference>
<evidence type="ECO:0000313" key="2">
    <source>
        <dbReference type="Proteomes" id="UP000255082"/>
    </source>
</evidence>
<proteinExistence type="predicted"/>